<organism evidence="1 2">
    <name type="scientific">Aestuariispira insulae</name>
    <dbReference type="NCBI Taxonomy" id="1461337"/>
    <lineage>
        <taxon>Bacteria</taxon>
        <taxon>Pseudomonadati</taxon>
        <taxon>Pseudomonadota</taxon>
        <taxon>Alphaproteobacteria</taxon>
        <taxon>Rhodospirillales</taxon>
        <taxon>Kiloniellaceae</taxon>
        <taxon>Aestuariispira</taxon>
    </lineage>
</organism>
<dbReference type="EMBL" id="QRDW01000001">
    <property type="protein sequence ID" value="RED53794.1"/>
    <property type="molecule type" value="Genomic_DNA"/>
</dbReference>
<dbReference type="RefSeq" id="WP_115934902.1">
    <property type="nucleotide sequence ID" value="NZ_QRDW01000001.1"/>
</dbReference>
<name>A0A3D9HWA0_9PROT</name>
<proteinExistence type="predicted"/>
<evidence type="ECO:0000313" key="1">
    <source>
        <dbReference type="EMBL" id="RED53794.1"/>
    </source>
</evidence>
<keyword evidence="2" id="KW-1185">Reference proteome</keyword>
<comment type="caution">
    <text evidence="1">The sequence shown here is derived from an EMBL/GenBank/DDBJ whole genome shotgun (WGS) entry which is preliminary data.</text>
</comment>
<gene>
    <name evidence="1" type="ORF">DFP90_101593</name>
</gene>
<sequence>MTNDNETAPAPSGNMATYRLRGANHHILCLLEDYFLQQCEPSVRAKKLGFTLMRAPEFWRM</sequence>
<evidence type="ECO:0000313" key="2">
    <source>
        <dbReference type="Proteomes" id="UP000256845"/>
    </source>
</evidence>
<accession>A0A3D9HWA0</accession>
<reference evidence="1 2" key="1">
    <citation type="submission" date="2018-07" db="EMBL/GenBank/DDBJ databases">
        <title>Genomic Encyclopedia of Type Strains, Phase III (KMG-III): the genomes of soil and plant-associated and newly described type strains.</title>
        <authorList>
            <person name="Whitman W."/>
        </authorList>
    </citation>
    <scope>NUCLEOTIDE SEQUENCE [LARGE SCALE GENOMIC DNA]</scope>
    <source>
        <strain evidence="1 2">CECT 8488</strain>
    </source>
</reference>
<protein>
    <submittedName>
        <fullName evidence="1">Uncharacterized protein</fullName>
    </submittedName>
</protein>
<dbReference type="AlphaFoldDB" id="A0A3D9HWA0"/>
<dbReference type="Proteomes" id="UP000256845">
    <property type="component" value="Unassembled WGS sequence"/>
</dbReference>